<dbReference type="Gene3D" id="3.20.20.80">
    <property type="entry name" value="Glycosidases"/>
    <property type="match status" value="1"/>
</dbReference>
<dbReference type="InterPro" id="IPR016377">
    <property type="entry name" value="Sucrose_GGa_phosphorylase-rel"/>
</dbReference>
<dbReference type="Gene3D" id="3.90.400.10">
    <property type="entry name" value="Oligo-1,6-glucosidase, Domain 2"/>
    <property type="match status" value="1"/>
</dbReference>
<dbReference type="EMBL" id="CP069362">
    <property type="protein sequence ID" value="WGS65568.1"/>
    <property type="molecule type" value="Genomic_DNA"/>
</dbReference>
<accession>A0ABY8PSF8</accession>
<dbReference type="InterPro" id="IPR006047">
    <property type="entry name" value="GH13_cat_dom"/>
</dbReference>
<dbReference type="Gene3D" id="2.60.40.1180">
    <property type="entry name" value="Golgi alpha-mannosidase II"/>
    <property type="match status" value="1"/>
</dbReference>
<dbReference type="InterPro" id="IPR032091">
    <property type="entry name" value="Malt_amylase-like_C"/>
</dbReference>
<dbReference type="InterPro" id="IPR033746">
    <property type="entry name" value="GGa_phosphorylase"/>
</dbReference>
<dbReference type="SMART" id="SM00642">
    <property type="entry name" value="Aamy"/>
    <property type="match status" value="1"/>
</dbReference>
<dbReference type="CDD" id="cd11356">
    <property type="entry name" value="AmyAc_Sucrose_phosphorylase-like_1"/>
    <property type="match status" value="1"/>
</dbReference>
<reference evidence="4 5" key="1">
    <citation type="submission" date="2021-02" db="EMBL/GenBank/DDBJ databases">
        <title>Characterization of Marinitoga sp. nov. str. BP5-C20A.</title>
        <authorList>
            <person name="Erauso G."/>
            <person name="Postec A."/>
        </authorList>
    </citation>
    <scope>NUCLEOTIDE SEQUENCE [LARGE SCALE GENOMIC DNA]</scope>
    <source>
        <strain evidence="4 5">BP5-C20A</strain>
    </source>
</reference>
<keyword evidence="1" id="KW-0328">Glycosyltransferase</keyword>
<dbReference type="InterPro" id="IPR045857">
    <property type="entry name" value="O16G_dom_2"/>
</dbReference>
<evidence type="ECO:0000256" key="1">
    <source>
        <dbReference type="ARBA" id="ARBA00022676"/>
    </source>
</evidence>
<dbReference type="PANTHER" id="PTHR38784">
    <property type="entry name" value="SUCROSE PHOSPHORYLASE"/>
    <property type="match status" value="1"/>
</dbReference>
<dbReference type="InterPro" id="IPR013780">
    <property type="entry name" value="Glyco_hydro_b"/>
</dbReference>
<proteinExistence type="predicted"/>
<dbReference type="Proteomes" id="UP001232493">
    <property type="component" value="Chromosome"/>
</dbReference>
<dbReference type="PANTHER" id="PTHR38784:SF1">
    <property type="entry name" value="SUCROSE PHOSPHORYLASE"/>
    <property type="match status" value="1"/>
</dbReference>
<dbReference type="SUPFAM" id="SSF51445">
    <property type="entry name" value="(Trans)glycosidases"/>
    <property type="match status" value="1"/>
</dbReference>
<name>A0ABY8PSF8_9BACT</name>
<gene>
    <name evidence="4" type="ORF">JRV97_03155</name>
</gene>
<dbReference type="InterPro" id="IPR017853">
    <property type="entry name" value="GH"/>
</dbReference>
<organism evidence="4 5">
    <name type="scientific">Marinitoga aeolica</name>
    <dbReference type="NCBI Taxonomy" id="2809031"/>
    <lineage>
        <taxon>Bacteria</taxon>
        <taxon>Thermotogati</taxon>
        <taxon>Thermotogota</taxon>
        <taxon>Thermotogae</taxon>
        <taxon>Petrotogales</taxon>
        <taxon>Petrotogaceae</taxon>
        <taxon>Marinitoga</taxon>
    </lineage>
</organism>
<dbReference type="PIRSF" id="PIRSF003059">
    <property type="entry name" value="Sucrose_phosphorylase"/>
    <property type="match status" value="1"/>
</dbReference>
<feature type="domain" description="Glycosyl hydrolase family 13 catalytic" evidence="3">
    <location>
        <begin position="44"/>
        <end position="398"/>
    </location>
</feature>
<evidence type="ECO:0000313" key="5">
    <source>
        <dbReference type="Proteomes" id="UP001232493"/>
    </source>
</evidence>
<keyword evidence="5" id="KW-1185">Reference proteome</keyword>
<evidence type="ECO:0000313" key="4">
    <source>
        <dbReference type="EMBL" id="WGS65568.1"/>
    </source>
</evidence>
<evidence type="ECO:0000259" key="3">
    <source>
        <dbReference type="SMART" id="SM00642"/>
    </source>
</evidence>
<dbReference type="Pfam" id="PF00128">
    <property type="entry name" value="Alpha-amylase"/>
    <property type="match status" value="1"/>
</dbReference>
<evidence type="ECO:0000256" key="2">
    <source>
        <dbReference type="ARBA" id="ARBA00022679"/>
    </source>
</evidence>
<keyword evidence="2" id="KW-0808">Transferase</keyword>
<sequence>MSQKIYEKLEFLYPNNTNELYEKLMKLIEQYKISDKDIDLTEKDVILITYGDSIKKDGEKPLHTLHKFLNDHVKGIINTVHILPFFPYSSDDGFSVIDYKKVNPELGDWKDIEKLSKDYNLMFDAVINHISKKSEWFQEYLKGNPKYKDYFIEQEPVEELKYVTRPRALPLLHVYETKDGKKHIWTTFSEDQIDLNYKSTDLFLEIVEILLFYAKKGAKLIRLDAIGYLWKEVGTSCIHLEQTHKMIQLFRDILDLTAKDVILITETNVPHKENISYFGDGYNEAQMVYNFSLPPLVLHSFLSKNAHYISHWADTLETPSDKTTFFNFLASHDGIGLMPAKGILKDEEIDYLVEHTLKNKGLVSYKSNPDGSKSPYELNINYFDALYEENEDIELNIRKFVSAYAIASSMKGVPGIYIHSLLGSRNYYEGVKITGMNRTINREKLNYNQLEKEINDPNSLRYKIFNAMKNMLKIRTTHKVFNPKAKQKVLFLDDRIFSFIREFEDEKVLVLTNVSNEEINLELKNNFSENPIDLLSNKNIEIENNKLKIKLKPYETLWIK</sequence>
<dbReference type="RefSeq" id="WP_281000125.1">
    <property type="nucleotide sequence ID" value="NZ_CP069362.1"/>
</dbReference>
<protein>
    <submittedName>
        <fullName evidence="4">Alpha-glucosidase C-terminal domain-containing protein</fullName>
    </submittedName>
</protein>
<dbReference type="Pfam" id="PF16657">
    <property type="entry name" value="Malt_amylase_C"/>
    <property type="match status" value="1"/>
</dbReference>